<keyword evidence="3" id="KW-1185">Reference proteome</keyword>
<dbReference type="AlphaFoldDB" id="A0A5A8F6C0"/>
<organism evidence="2 3">
    <name type="scientific">Deferribacter autotrophicus</name>
    <dbReference type="NCBI Taxonomy" id="500465"/>
    <lineage>
        <taxon>Bacteria</taxon>
        <taxon>Pseudomonadati</taxon>
        <taxon>Deferribacterota</taxon>
        <taxon>Deferribacteres</taxon>
        <taxon>Deferribacterales</taxon>
        <taxon>Deferribacteraceae</taxon>
        <taxon>Deferribacter</taxon>
    </lineage>
</organism>
<reference evidence="2 3" key="1">
    <citation type="submission" date="2019-06" db="EMBL/GenBank/DDBJ databases">
        <title>Genomic insights into carbon and energy metabolism of Deferribacter autotrophicus revealed new metabolic traits in the phylum Deferribacteres.</title>
        <authorList>
            <person name="Slobodkin A.I."/>
            <person name="Slobodkina G.B."/>
            <person name="Allioux M."/>
            <person name="Alain K."/>
            <person name="Jebbar M."/>
            <person name="Shadrin V."/>
            <person name="Kublanov I.V."/>
            <person name="Toshchakov S.V."/>
            <person name="Bonch-Osmolovskaya E.A."/>
        </authorList>
    </citation>
    <scope>NUCLEOTIDE SEQUENCE [LARGE SCALE GENOMIC DNA]</scope>
    <source>
        <strain evidence="2 3">SL50</strain>
    </source>
</reference>
<dbReference type="PANTHER" id="PTHR34825">
    <property type="entry name" value="CONSERVED PROTEIN, WITH A WEAK D-GALACTARATE DEHYDRATASE/ALTRONATE HYDROLASE DOMAIN"/>
    <property type="match status" value="1"/>
</dbReference>
<proteinExistence type="predicted"/>
<dbReference type="EMBL" id="VFJB01000003">
    <property type="protein sequence ID" value="KAA0259105.1"/>
    <property type="molecule type" value="Genomic_DNA"/>
</dbReference>
<feature type="domain" description="AAA-ATPase-like" evidence="1">
    <location>
        <begin position="5"/>
        <end position="202"/>
    </location>
</feature>
<dbReference type="InterPro" id="IPR012547">
    <property type="entry name" value="PDDEXK_9"/>
</dbReference>
<gene>
    <name evidence="2" type="ORF">FHQ18_03915</name>
</gene>
<dbReference type="RefSeq" id="WP_149265861.1">
    <property type="nucleotide sequence ID" value="NZ_VFJB01000003.1"/>
</dbReference>
<dbReference type="InterPro" id="IPR018631">
    <property type="entry name" value="AAA-ATPase-like_dom"/>
</dbReference>
<sequence length="517" mass="60938">MKKLPIGIQSFEKIRTDNYYYVDKTYFIKKLIDEGGGYYFLSRPRRFGKSLFLDTLRYAFLGKRELFKGLYLEGNWDWDTKYPVIKISFGAGVIKDAENLKSLIISLIRNYSEKEGITIKEELLNKQFYELIEKLSVKYAQKVVVLIDEYDKPILDRIEDREKAIEIREELKNFYSVLKDADEFLKFVFITGVSKFNKVSIFSGLNQLNDITLDAEYSTICGYTQHDLETVFFDRLEGVNLDEVRRWYNGYSWLGESVYNPFDILLYLDKGEFRPYWFETGTPTFLIKLLAEKRFNIIEAEHLEVSEKVLGSFDIDAIYPENLLFQTGYLTIKDKKVINDRAIYTLSYPNREVKISFNDYFLSYLSQDTILTEKNKNRLFYAIDENDFNKLKEIFRSFFASIPFDWYRKNELAGYEGYYSSIVYAYFVASGFNVVAEDTTDAGRIDLTVLYKDRAYIIEFKVVELSSEGKALQQIKEKRYYEKYVGKVKDVYLIGVEFSKSDRNIVGFEWEKAENRG</sequence>
<evidence type="ECO:0000313" key="3">
    <source>
        <dbReference type="Proteomes" id="UP000322876"/>
    </source>
</evidence>
<evidence type="ECO:0000313" key="2">
    <source>
        <dbReference type="EMBL" id="KAA0259105.1"/>
    </source>
</evidence>
<keyword evidence="2" id="KW-0547">Nucleotide-binding</keyword>
<dbReference type="PANTHER" id="PTHR34825:SF1">
    <property type="entry name" value="AAA-ATPASE-LIKE DOMAIN-CONTAINING PROTEIN"/>
    <property type="match status" value="1"/>
</dbReference>
<evidence type="ECO:0000259" key="1">
    <source>
        <dbReference type="Pfam" id="PF09820"/>
    </source>
</evidence>
<accession>A0A5A8F6C0</accession>
<protein>
    <submittedName>
        <fullName evidence="2">ATP-binding protein</fullName>
    </submittedName>
</protein>
<dbReference type="Proteomes" id="UP000322876">
    <property type="component" value="Unassembled WGS sequence"/>
</dbReference>
<comment type="caution">
    <text evidence="2">The sequence shown here is derived from an EMBL/GenBank/DDBJ whole genome shotgun (WGS) entry which is preliminary data.</text>
</comment>
<keyword evidence="2" id="KW-0067">ATP-binding</keyword>
<dbReference type="OrthoDB" id="9766673at2"/>
<dbReference type="Pfam" id="PF08011">
    <property type="entry name" value="PDDEXK_9"/>
    <property type="match status" value="1"/>
</dbReference>
<dbReference type="GO" id="GO:0005524">
    <property type="term" value="F:ATP binding"/>
    <property type="evidence" value="ECO:0007669"/>
    <property type="project" value="UniProtKB-KW"/>
</dbReference>
<name>A0A5A8F6C0_9BACT</name>
<dbReference type="Pfam" id="PF09820">
    <property type="entry name" value="AAA-ATPase_like"/>
    <property type="match status" value="1"/>
</dbReference>